<name>A0A0D1BWF1_CLOBO</name>
<organism evidence="1 2">
    <name type="scientific">Clostridium botulinum B2 450</name>
    <dbReference type="NCBI Taxonomy" id="1379739"/>
    <lineage>
        <taxon>Bacteria</taxon>
        <taxon>Bacillati</taxon>
        <taxon>Bacillota</taxon>
        <taxon>Clostridia</taxon>
        <taxon>Eubacteriales</taxon>
        <taxon>Clostridiaceae</taxon>
        <taxon>Clostridium</taxon>
    </lineage>
</organism>
<dbReference type="OrthoDB" id="1911595at2"/>
<gene>
    <name evidence="1" type="ORF">N495_11270</name>
</gene>
<comment type="caution">
    <text evidence="1">The sequence shown here is derived from an EMBL/GenBank/DDBJ whole genome shotgun (WGS) entry which is preliminary data.</text>
</comment>
<dbReference type="HOGENOM" id="CLU_1988733_0_0_9"/>
<evidence type="ECO:0000313" key="1">
    <source>
        <dbReference type="EMBL" id="KIS24137.1"/>
    </source>
</evidence>
<dbReference type="EMBL" id="JXSU01000007">
    <property type="protein sequence ID" value="KIS24137.1"/>
    <property type="molecule type" value="Genomic_DNA"/>
</dbReference>
<dbReference type="Proteomes" id="UP000032250">
    <property type="component" value="Unassembled WGS sequence"/>
</dbReference>
<sequence>MNKYSNRRRSHIHIIKQYNSETNEYTGTRIVVFMKGKKKYIQDIDNFKIHKYENSKNKRPNTSTWEMENSNIEKLIKKEMINFSQDGKLKMYHILYESIELNLSDYYLKVLKEENIDPLKVEIKL</sequence>
<evidence type="ECO:0000313" key="2">
    <source>
        <dbReference type="Proteomes" id="UP000032250"/>
    </source>
</evidence>
<reference evidence="1 2" key="1">
    <citation type="submission" date="2014-06" db="EMBL/GenBank/DDBJ databases">
        <title>Genome characterization of distinct group I Clostridium botulinum lineages.</title>
        <authorList>
            <person name="Giordani F."/>
            <person name="Anselmo A."/>
            <person name="Fillo S."/>
            <person name="Palozzi A.M."/>
            <person name="Fortunato A."/>
            <person name="Gentile B."/>
            <person name="Ciammaruconi A."/>
            <person name="Anniballi F."/>
            <person name="De Medici D."/>
            <person name="Lista F."/>
        </authorList>
    </citation>
    <scope>NUCLEOTIDE SEQUENCE [LARGE SCALE GENOMIC DNA]</scope>
    <source>
        <strain evidence="1 2">B2 450</strain>
    </source>
</reference>
<accession>A0A0D1BWF1</accession>
<dbReference type="AlphaFoldDB" id="A0A0D1BWF1"/>
<protein>
    <submittedName>
        <fullName evidence="1">Uncharacterized protein</fullName>
    </submittedName>
</protein>
<dbReference type="PATRIC" id="fig|1379739.3.peg.2627"/>
<dbReference type="RefSeq" id="WP_003485130.1">
    <property type="nucleotide sequence ID" value="NZ_JXSU01000007.1"/>
</dbReference>
<proteinExistence type="predicted"/>